<gene>
    <name evidence="1" type="ORF">LCGC14_1775850</name>
</gene>
<dbReference type="EMBL" id="LAZR01016717">
    <property type="protein sequence ID" value="KKM03298.1"/>
    <property type="molecule type" value="Genomic_DNA"/>
</dbReference>
<sequence length="407" mass="42774">MSTLRRRRTGARIDPTCTFSQFFELPAGSPITAAAKRGPALTFTRDSGDATYFDKNALLIKAAVDVPRFDHDPATGASLGLLIEVARTNLLLRSEEFDNAYWSKNGTSVTANQAVAPDGTTTADLFTADDGVNDSAFRVVAGVDADSDYTLSVWIALAPGSDTPAADGNVNLVLFGDLVATVSNNIGSDVTSLFQRFSVTGTTNGAPTNFTAQVGLIQSGDSGVKLLVWGAQVEKGSFPTSYISTTSSTVTRSADVCSTTDLSWFNADGPGTFYVQASQPGVAPNAFLLAISDGTSNNRIVMLQNGVNKTQFFMADGGDTQVGLNDLVDWAADTEKKAAFAFATNDAASYTDGTQTGTDSSVTLPSGLDVFYAGAGETGAAQWNGHIAQIRYWDVRKSNAFLQSITA</sequence>
<organism evidence="1">
    <name type="scientific">marine sediment metagenome</name>
    <dbReference type="NCBI Taxonomy" id="412755"/>
    <lineage>
        <taxon>unclassified sequences</taxon>
        <taxon>metagenomes</taxon>
        <taxon>ecological metagenomes</taxon>
    </lineage>
</organism>
<protein>
    <submittedName>
        <fullName evidence="1">Uncharacterized protein</fullName>
    </submittedName>
</protein>
<name>A0A0F9JWM7_9ZZZZ</name>
<proteinExistence type="predicted"/>
<accession>A0A0F9JWM7</accession>
<evidence type="ECO:0000313" key="1">
    <source>
        <dbReference type="EMBL" id="KKM03298.1"/>
    </source>
</evidence>
<comment type="caution">
    <text evidence="1">The sequence shown here is derived from an EMBL/GenBank/DDBJ whole genome shotgun (WGS) entry which is preliminary data.</text>
</comment>
<dbReference type="AlphaFoldDB" id="A0A0F9JWM7"/>
<reference evidence="1" key="1">
    <citation type="journal article" date="2015" name="Nature">
        <title>Complex archaea that bridge the gap between prokaryotes and eukaryotes.</title>
        <authorList>
            <person name="Spang A."/>
            <person name="Saw J.H."/>
            <person name="Jorgensen S.L."/>
            <person name="Zaremba-Niedzwiedzka K."/>
            <person name="Martijn J."/>
            <person name="Lind A.E."/>
            <person name="van Eijk R."/>
            <person name="Schleper C."/>
            <person name="Guy L."/>
            <person name="Ettema T.J."/>
        </authorList>
    </citation>
    <scope>NUCLEOTIDE SEQUENCE</scope>
</reference>